<comment type="similarity">
    <text evidence="4">Belongs to the TonB-dependent receptor family.</text>
</comment>
<feature type="chain" id="PRO_5015426860" evidence="5">
    <location>
        <begin position="19"/>
        <end position="939"/>
    </location>
</feature>
<dbReference type="Gene3D" id="2.40.170.20">
    <property type="entry name" value="TonB-dependent receptor, beta-barrel domain"/>
    <property type="match status" value="1"/>
</dbReference>
<dbReference type="SUPFAM" id="SSF56935">
    <property type="entry name" value="Porins"/>
    <property type="match status" value="1"/>
</dbReference>
<dbReference type="Gene3D" id="2.60.40.1120">
    <property type="entry name" value="Carboxypeptidase-like, regulatory domain"/>
    <property type="match status" value="1"/>
</dbReference>
<keyword evidence="5" id="KW-0732">Signal</keyword>
<dbReference type="PANTHER" id="PTHR40980">
    <property type="entry name" value="PLUG DOMAIN-CONTAINING PROTEIN"/>
    <property type="match status" value="1"/>
</dbReference>
<dbReference type="InterPro" id="IPR008969">
    <property type="entry name" value="CarboxyPept-like_regulatory"/>
</dbReference>
<dbReference type="RefSeq" id="WP_106462131.1">
    <property type="nucleotide sequence ID" value="NZ_PXOQ01000007.1"/>
</dbReference>
<comment type="caution">
    <text evidence="8">The sequence shown here is derived from an EMBL/GenBank/DDBJ whole genome shotgun (WGS) entry which is preliminary data.</text>
</comment>
<feature type="domain" description="TonB-dependent receptor plug" evidence="7">
    <location>
        <begin position="133"/>
        <end position="229"/>
    </location>
</feature>
<name>A0A2T1NC20_9FLAO</name>
<accession>A0A2T1NC20</accession>
<evidence type="ECO:0000256" key="4">
    <source>
        <dbReference type="RuleBase" id="RU003357"/>
    </source>
</evidence>
<evidence type="ECO:0000313" key="8">
    <source>
        <dbReference type="EMBL" id="PSG89988.1"/>
    </source>
</evidence>
<proteinExistence type="inferred from homology"/>
<feature type="domain" description="TonB-dependent receptor-like beta-barrel" evidence="6">
    <location>
        <begin position="455"/>
        <end position="895"/>
    </location>
</feature>
<evidence type="ECO:0000259" key="6">
    <source>
        <dbReference type="Pfam" id="PF00593"/>
    </source>
</evidence>
<dbReference type="SUPFAM" id="SSF49464">
    <property type="entry name" value="Carboxypeptidase regulatory domain-like"/>
    <property type="match status" value="1"/>
</dbReference>
<keyword evidence="3" id="KW-0998">Cell outer membrane</keyword>
<comment type="subcellular location">
    <subcellularLocation>
        <location evidence="1 4">Cell outer membrane</location>
    </subcellularLocation>
</comment>
<evidence type="ECO:0000256" key="5">
    <source>
        <dbReference type="SAM" id="SignalP"/>
    </source>
</evidence>
<dbReference type="Pfam" id="PF07715">
    <property type="entry name" value="Plug"/>
    <property type="match status" value="1"/>
</dbReference>
<evidence type="ECO:0000256" key="1">
    <source>
        <dbReference type="ARBA" id="ARBA00004442"/>
    </source>
</evidence>
<keyword evidence="8" id="KW-0675">Receptor</keyword>
<dbReference type="EMBL" id="PXOQ01000007">
    <property type="protein sequence ID" value="PSG89988.1"/>
    <property type="molecule type" value="Genomic_DNA"/>
</dbReference>
<keyword evidence="4" id="KW-0798">TonB box</keyword>
<evidence type="ECO:0000256" key="3">
    <source>
        <dbReference type="ARBA" id="ARBA00023237"/>
    </source>
</evidence>
<evidence type="ECO:0000259" key="7">
    <source>
        <dbReference type="Pfam" id="PF07715"/>
    </source>
</evidence>
<dbReference type="AlphaFoldDB" id="A0A2T1NC20"/>
<dbReference type="InterPro" id="IPR000531">
    <property type="entry name" value="Beta-barrel_TonB"/>
</dbReference>
<dbReference type="Gene3D" id="2.170.130.10">
    <property type="entry name" value="TonB-dependent receptor, plug domain"/>
    <property type="match status" value="1"/>
</dbReference>
<dbReference type="InterPro" id="IPR036942">
    <property type="entry name" value="Beta-barrel_TonB_sf"/>
</dbReference>
<evidence type="ECO:0000256" key="2">
    <source>
        <dbReference type="ARBA" id="ARBA00023136"/>
    </source>
</evidence>
<dbReference type="InterPro" id="IPR037066">
    <property type="entry name" value="Plug_dom_sf"/>
</dbReference>
<feature type="signal peptide" evidence="5">
    <location>
        <begin position="1"/>
        <end position="18"/>
    </location>
</feature>
<evidence type="ECO:0000313" key="9">
    <source>
        <dbReference type="Proteomes" id="UP000238426"/>
    </source>
</evidence>
<protein>
    <submittedName>
        <fullName evidence="8">TonB-dependent receptor</fullName>
    </submittedName>
</protein>
<gene>
    <name evidence="8" type="ORF">C7H52_01585</name>
</gene>
<dbReference type="GO" id="GO:0009279">
    <property type="term" value="C:cell outer membrane"/>
    <property type="evidence" value="ECO:0007669"/>
    <property type="project" value="UniProtKB-SubCell"/>
</dbReference>
<reference evidence="8 9" key="1">
    <citation type="submission" date="2018-03" db="EMBL/GenBank/DDBJ databases">
        <title>Mesoflavibacter sp. HG37 and Mesoflavibacter sp. HG96 sp.nov., two marine bacteria isolated from seawater of Western Pacific Ocean.</title>
        <authorList>
            <person name="Cheng H."/>
            <person name="Wu Y.-H."/>
            <person name="Guo L.-L."/>
            <person name="Xu X.-W."/>
        </authorList>
    </citation>
    <scope>NUCLEOTIDE SEQUENCE [LARGE SCALE GENOMIC DNA]</scope>
    <source>
        <strain evidence="8 9">KCTC 32269</strain>
    </source>
</reference>
<dbReference type="Proteomes" id="UP000238426">
    <property type="component" value="Unassembled WGS sequence"/>
</dbReference>
<dbReference type="PANTHER" id="PTHR40980:SF5">
    <property type="entry name" value="TONB-DEPENDENT RECEPTOR"/>
    <property type="match status" value="1"/>
</dbReference>
<dbReference type="OrthoDB" id="9768470at2"/>
<dbReference type="InterPro" id="IPR012910">
    <property type="entry name" value="Plug_dom"/>
</dbReference>
<keyword evidence="9" id="KW-1185">Reference proteome</keyword>
<sequence>MKQLTLFFALLLTAVVFGQDTGSIVGKITDKDFNDEPLPFANVLIKGTTKGTSSDIDGLFALENLEPGSYDIEFSFVGYETQVITATVVANKVTEINIPMGTSSASLDEVLIQTTVSRESETALLLEQKKAVEIKQSIGADELSRKGVSDAAGAVAKISGVSKQEGSSNVYVRGLGDRYLNTTLNGLSLPSNDVNKKNIDLNLFSSDIIQNVSISKAYASQFYGDFAAGNVDISSKEHTGKSYIEAFSGSGFNTNAIDKNFVRSEGTGYFGYYGRYDHNPFAVILSHGVDPVSVNTPINLNYGVSGGTSYTFKNDSKLSFFGTASFENSYEYRKGKAVDFSTIIKKRFDESEEFEYSTTTTAMGNLTYKINSDNKLQFNSIFINNSSDEVGYFGIDGNGFNRDSQSNVNDDIGFYQQNTQFDQTKIYVNQILGNHKSGKLEIDWGFGYNKVFSRQPDRKRFSIENYQLALDSDPTTFPAFYSNVPFDNQRYFQNIEDDEYNGRINLAIEASEKVKFNIGYNGRTKKRNFDNIRYGFDILDNNYDIEDVSNLNAVFNLSNVDLTNNPANNPLYQIKVLNNYPTLSTTNRPGLPENTYSGVLDIYAGYLDAQIKPSDKWLFVPGARVESFSQMVNYNVTTLGTGALGAVESKETFFLPSLNIKYSLTDDMNLRFSGSKTVSTPEFKEVAPFVYEDVTTSIGGNPDVIGFSKILNLDLKYEWFFSRSELFSVSVFNKVINDPINLVVANDATGTQRFARTGDKATIYGIELEARKNILSNENDDSILTAGANITYMKTEQDLYAQIPGSISSFNFDRDTDELQGASPLLINADLSFTPQFENYKPTAGLVFSYFSDRIDALGSGTLGNIVEQSVSTLDFVLKNKIKSNFEINFSAKNLLNPKIRYVRENTPLGDVLVTSANGESVTDYQRGINLSLQLKYKF</sequence>
<organism evidence="8 9">
    <name type="scientific">Aurantibacter aestuarii</name>
    <dbReference type="NCBI Taxonomy" id="1266046"/>
    <lineage>
        <taxon>Bacteria</taxon>
        <taxon>Pseudomonadati</taxon>
        <taxon>Bacteroidota</taxon>
        <taxon>Flavobacteriia</taxon>
        <taxon>Flavobacteriales</taxon>
        <taxon>Flavobacteriaceae</taxon>
        <taxon>Aurantibacter</taxon>
    </lineage>
</organism>
<dbReference type="Pfam" id="PF13715">
    <property type="entry name" value="CarbopepD_reg_2"/>
    <property type="match status" value="1"/>
</dbReference>
<keyword evidence="2 4" id="KW-0472">Membrane</keyword>
<dbReference type="Pfam" id="PF00593">
    <property type="entry name" value="TonB_dep_Rec_b-barrel"/>
    <property type="match status" value="1"/>
</dbReference>